<accession>A0ABQ3YEP0</accession>
<feature type="transmembrane region" description="Helical" evidence="1">
    <location>
        <begin position="71"/>
        <end position="88"/>
    </location>
</feature>
<proteinExistence type="predicted"/>
<feature type="transmembrane region" description="Helical" evidence="1">
    <location>
        <begin position="129"/>
        <end position="152"/>
    </location>
</feature>
<feature type="transmembrane region" description="Helical" evidence="1">
    <location>
        <begin position="94"/>
        <end position="117"/>
    </location>
</feature>
<feature type="transmembrane region" description="Helical" evidence="1">
    <location>
        <begin position="7"/>
        <end position="27"/>
    </location>
</feature>
<evidence type="ECO:0000313" key="2">
    <source>
        <dbReference type="EMBL" id="GID78448.1"/>
    </source>
</evidence>
<organism evidence="2 3">
    <name type="scientific">Paractinoplanes deccanensis</name>
    <dbReference type="NCBI Taxonomy" id="113561"/>
    <lineage>
        <taxon>Bacteria</taxon>
        <taxon>Bacillati</taxon>
        <taxon>Actinomycetota</taxon>
        <taxon>Actinomycetes</taxon>
        <taxon>Micromonosporales</taxon>
        <taxon>Micromonosporaceae</taxon>
        <taxon>Paractinoplanes</taxon>
    </lineage>
</organism>
<keyword evidence="1" id="KW-0472">Membrane</keyword>
<gene>
    <name evidence="2" type="ORF">Ade02nite_70890</name>
</gene>
<dbReference type="Proteomes" id="UP000609879">
    <property type="component" value="Unassembled WGS sequence"/>
</dbReference>
<keyword evidence="3" id="KW-1185">Reference proteome</keyword>
<feature type="transmembrane region" description="Helical" evidence="1">
    <location>
        <begin position="33"/>
        <end position="59"/>
    </location>
</feature>
<evidence type="ECO:0000256" key="1">
    <source>
        <dbReference type="SAM" id="Phobius"/>
    </source>
</evidence>
<keyword evidence="1" id="KW-1133">Transmembrane helix</keyword>
<feature type="transmembrane region" description="Helical" evidence="1">
    <location>
        <begin position="158"/>
        <end position="183"/>
    </location>
</feature>
<name>A0ABQ3YEP0_9ACTN</name>
<comment type="caution">
    <text evidence="2">The sequence shown here is derived from an EMBL/GenBank/DDBJ whole genome shotgun (WGS) entry which is preliminary data.</text>
</comment>
<dbReference type="RefSeq" id="WP_203773369.1">
    <property type="nucleotide sequence ID" value="NZ_BAAABO010000038.1"/>
</dbReference>
<reference evidence="2 3" key="1">
    <citation type="submission" date="2021-01" db="EMBL/GenBank/DDBJ databases">
        <title>Whole genome shotgun sequence of Actinoplanes deccanensis NBRC 13994.</title>
        <authorList>
            <person name="Komaki H."/>
            <person name="Tamura T."/>
        </authorList>
    </citation>
    <scope>NUCLEOTIDE SEQUENCE [LARGE SCALE GENOMIC DNA]</scope>
    <source>
        <strain evidence="2 3">NBRC 13994</strain>
    </source>
</reference>
<keyword evidence="1" id="KW-0812">Transmembrane</keyword>
<sequence>MNPLRWFTVVTAGEFAGFCVPVVAGALTAAAPAAVALAAILAAGAVEGTMLGLAQAIVLREVLDGFPVRRWVAATAGAAVLAYAIGMMPSTWPAAAPVVLIAGGPVLLASIGTAQWLVLRTLLRRSAAWIVYTALAWLAGLGVFLAVATPLWHPGQPVAVVVTVGAGAGLLMAAVTSAITGAAMRRLLRHPRPAFATVSTRKTG</sequence>
<protein>
    <submittedName>
        <fullName evidence="2">Uncharacterized protein</fullName>
    </submittedName>
</protein>
<evidence type="ECO:0000313" key="3">
    <source>
        <dbReference type="Proteomes" id="UP000609879"/>
    </source>
</evidence>
<dbReference type="EMBL" id="BOMI01000146">
    <property type="protein sequence ID" value="GID78448.1"/>
    <property type="molecule type" value="Genomic_DNA"/>
</dbReference>